<feature type="domain" description="Cadherin Y-type LIR-motif" evidence="6">
    <location>
        <begin position="66"/>
        <end position="112"/>
    </location>
</feature>
<dbReference type="InterPro" id="IPR009122">
    <property type="entry name" value="Desmosomal_cadherin"/>
</dbReference>
<dbReference type="FunFam" id="4.10.900.10:FF:000003">
    <property type="entry name" value="Desmoglein 1"/>
    <property type="match status" value="1"/>
</dbReference>
<comment type="subcellular location">
    <subcellularLocation>
        <location evidence="1">Cell membrane</location>
    </subcellularLocation>
</comment>
<accession>A0A9Q1G8Y5</accession>
<name>A0A9Q1G8Y5_SYNKA</name>
<evidence type="ECO:0000256" key="5">
    <source>
        <dbReference type="ARBA" id="ARBA00023180"/>
    </source>
</evidence>
<evidence type="ECO:0000259" key="6">
    <source>
        <dbReference type="Pfam" id="PF01049"/>
    </source>
</evidence>
<keyword evidence="4" id="KW-1133">Transmembrane helix</keyword>
<evidence type="ECO:0000256" key="1">
    <source>
        <dbReference type="ARBA" id="ARBA00004236"/>
    </source>
</evidence>
<protein>
    <recommendedName>
        <fullName evidence="6">Cadherin Y-type LIR-motif domain-containing protein</fullName>
    </recommendedName>
</protein>
<dbReference type="GO" id="GO:0007156">
    <property type="term" value="P:homophilic cell adhesion via plasma membrane adhesion molecules"/>
    <property type="evidence" value="ECO:0007669"/>
    <property type="project" value="InterPro"/>
</dbReference>
<gene>
    <name evidence="7" type="ORF">SKAU_G00074150</name>
</gene>
<keyword evidence="2" id="KW-1003">Cell membrane</keyword>
<dbReference type="GO" id="GO:0002009">
    <property type="term" value="P:morphogenesis of an epithelium"/>
    <property type="evidence" value="ECO:0007669"/>
    <property type="project" value="UniProtKB-ARBA"/>
</dbReference>
<keyword evidence="5" id="KW-0325">Glycoprotein</keyword>
<reference evidence="7" key="1">
    <citation type="journal article" date="2023" name="Science">
        <title>Genome structures resolve the early diversification of teleost fishes.</title>
        <authorList>
            <person name="Parey E."/>
            <person name="Louis A."/>
            <person name="Montfort J."/>
            <person name="Bouchez O."/>
            <person name="Roques C."/>
            <person name="Iampietro C."/>
            <person name="Lluch J."/>
            <person name="Castinel A."/>
            <person name="Donnadieu C."/>
            <person name="Desvignes T."/>
            <person name="Floi Bucao C."/>
            <person name="Jouanno E."/>
            <person name="Wen M."/>
            <person name="Mejri S."/>
            <person name="Dirks R."/>
            <person name="Jansen H."/>
            <person name="Henkel C."/>
            <person name="Chen W.J."/>
            <person name="Zahm M."/>
            <person name="Cabau C."/>
            <person name="Klopp C."/>
            <person name="Thompson A.W."/>
            <person name="Robinson-Rechavi M."/>
            <person name="Braasch I."/>
            <person name="Lecointre G."/>
            <person name="Bobe J."/>
            <person name="Postlethwait J.H."/>
            <person name="Berthelot C."/>
            <person name="Roest Crollius H."/>
            <person name="Guiguen Y."/>
        </authorList>
    </citation>
    <scope>NUCLEOTIDE SEQUENCE</scope>
    <source>
        <strain evidence="7">WJC10195</strain>
    </source>
</reference>
<comment type="caution">
    <text evidence="7">The sequence shown here is derived from an EMBL/GenBank/DDBJ whole genome shotgun (WGS) entry which is preliminary data.</text>
</comment>
<keyword evidence="3" id="KW-0812">Transmembrane</keyword>
<evidence type="ECO:0000256" key="3">
    <source>
        <dbReference type="ARBA" id="ARBA00022692"/>
    </source>
</evidence>
<dbReference type="EMBL" id="JAINUF010000002">
    <property type="protein sequence ID" value="KAJ8376835.1"/>
    <property type="molecule type" value="Genomic_DNA"/>
</dbReference>
<dbReference type="InterPro" id="IPR000233">
    <property type="entry name" value="Cadherin_Y-type_LIR"/>
</dbReference>
<dbReference type="GO" id="GO:0005886">
    <property type="term" value="C:plasma membrane"/>
    <property type="evidence" value="ECO:0007669"/>
    <property type="project" value="UniProtKB-SubCell"/>
</dbReference>
<evidence type="ECO:0000256" key="4">
    <source>
        <dbReference type="ARBA" id="ARBA00022989"/>
    </source>
</evidence>
<keyword evidence="4" id="KW-0472">Membrane</keyword>
<dbReference type="InterPro" id="IPR027397">
    <property type="entry name" value="Catenin-bd_sf"/>
</dbReference>
<evidence type="ECO:0000313" key="8">
    <source>
        <dbReference type="Proteomes" id="UP001152622"/>
    </source>
</evidence>
<evidence type="ECO:0000313" key="7">
    <source>
        <dbReference type="EMBL" id="KAJ8376835.1"/>
    </source>
</evidence>
<dbReference type="AlphaFoldDB" id="A0A9Q1G8Y5"/>
<proteinExistence type="predicted"/>
<dbReference type="PRINTS" id="PR01818">
    <property type="entry name" value="DESMOCADHERN"/>
</dbReference>
<dbReference type="Pfam" id="PF01049">
    <property type="entry name" value="CADH_Y-type_LIR"/>
    <property type="match status" value="1"/>
</dbReference>
<dbReference type="Gene3D" id="4.10.900.10">
    <property type="entry name" value="TCF3-CBD (Catenin binding domain)"/>
    <property type="match status" value="1"/>
</dbReference>
<evidence type="ECO:0000256" key="2">
    <source>
        <dbReference type="ARBA" id="ARBA00022475"/>
    </source>
</evidence>
<organism evidence="7 8">
    <name type="scientific">Synaphobranchus kaupii</name>
    <name type="common">Kaup's arrowtooth eel</name>
    <dbReference type="NCBI Taxonomy" id="118154"/>
    <lineage>
        <taxon>Eukaryota</taxon>
        <taxon>Metazoa</taxon>
        <taxon>Chordata</taxon>
        <taxon>Craniata</taxon>
        <taxon>Vertebrata</taxon>
        <taxon>Euteleostomi</taxon>
        <taxon>Actinopterygii</taxon>
        <taxon>Neopterygii</taxon>
        <taxon>Teleostei</taxon>
        <taxon>Anguilliformes</taxon>
        <taxon>Synaphobranchidae</taxon>
        <taxon>Synaphobranchus</taxon>
    </lineage>
</organism>
<dbReference type="GO" id="GO:0005509">
    <property type="term" value="F:calcium ion binding"/>
    <property type="evidence" value="ECO:0007669"/>
    <property type="project" value="InterPro"/>
</dbReference>
<dbReference type="OrthoDB" id="8961010at2759"/>
<sequence>MHKGRMEVDYMSQEEMIGQEHMGGLQASYEAAEGHMYDGIGLTEEFLDQYYSQKASCEAESNHLKDGLLLYEYEGNGSLAGSVGCCSILEADNDLEFLNDLGPKFKTLASICKAQELIPEPVEVIAQPQPAPIEFSSSASVFSEHSAASAVNVAASAVSVAASEVNIAAPPLATSIATERNVVVENSYVSAFPQVNVQESVVIPSQTYLVQQPMYYAAAPVMQPARYVIEPQMQSMYVMSDVPVAESVVVQERRVIGGPAVHGGVIGVQQGTLNRGENVVLVERQMGSGQNILFMEREGAVGQGMPNGILTHGTRQREIIREQGSLRSPASLVGMDGSPIQFTGLPGSQKIVVQEKRVISS</sequence>
<keyword evidence="8" id="KW-1185">Reference proteome</keyword>
<dbReference type="Proteomes" id="UP001152622">
    <property type="component" value="Chromosome 2"/>
</dbReference>